<name>J9FLU6_9ZZZZ</name>
<dbReference type="Pfam" id="PF13567">
    <property type="entry name" value="DUF4131"/>
    <property type="match status" value="1"/>
</dbReference>
<keyword evidence="4 6" id="KW-1133">Transmembrane helix</keyword>
<feature type="transmembrane region" description="Helical" evidence="6">
    <location>
        <begin position="15"/>
        <end position="37"/>
    </location>
</feature>
<feature type="transmembrane region" description="Helical" evidence="6">
    <location>
        <begin position="44"/>
        <end position="63"/>
    </location>
</feature>
<dbReference type="EMBL" id="AMCI01008765">
    <property type="protein sequence ID" value="EJW90552.1"/>
    <property type="molecule type" value="Genomic_DNA"/>
</dbReference>
<dbReference type="InterPro" id="IPR025405">
    <property type="entry name" value="DUF4131"/>
</dbReference>
<comment type="subcellular location">
    <subcellularLocation>
        <location evidence="1">Cell membrane</location>
        <topology evidence="1">Multi-pass membrane protein</topology>
    </subcellularLocation>
</comment>
<dbReference type="Pfam" id="PF03772">
    <property type="entry name" value="Competence"/>
    <property type="match status" value="1"/>
</dbReference>
<feature type="transmembrane region" description="Helical" evidence="6">
    <location>
        <begin position="314"/>
        <end position="339"/>
    </location>
</feature>
<organism evidence="9">
    <name type="scientific">gut metagenome</name>
    <dbReference type="NCBI Taxonomy" id="749906"/>
    <lineage>
        <taxon>unclassified sequences</taxon>
        <taxon>metagenomes</taxon>
        <taxon>organismal metagenomes</taxon>
    </lineage>
</organism>
<dbReference type="AlphaFoldDB" id="J9FLU6"/>
<feature type="transmembrane region" description="Helical" evidence="6">
    <location>
        <begin position="69"/>
        <end position="87"/>
    </location>
</feature>
<feature type="transmembrane region" description="Helical" evidence="6">
    <location>
        <begin position="374"/>
        <end position="392"/>
    </location>
</feature>
<dbReference type="InterPro" id="IPR004477">
    <property type="entry name" value="ComEC_N"/>
</dbReference>
<dbReference type="PANTHER" id="PTHR30619:SF1">
    <property type="entry name" value="RECOMBINATION PROTEIN 2"/>
    <property type="match status" value="1"/>
</dbReference>
<evidence type="ECO:0000313" key="9">
    <source>
        <dbReference type="EMBL" id="EJW90552.1"/>
    </source>
</evidence>
<dbReference type="InterPro" id="IPR052159">
    <property type="entry name" value="Competence_DNA_uptake"/>
</dbReference>
<keyword evidence="5 6" id="KW-0472">Membrane</keyword>
<evidence type="ECO:0000256" key="4">
    <source>
        <dbReference type="ARBA" id="ARBA00022989"/>
    </source>
</evidence>
<evidence type="ECO:0000256" key="3">
    <source>
        <dbReference type="ARBA" id="ARBA00022692"/>
    </source>
</evidence>
<keyword evidence="2" id="KW-1003">Cell membrane</keyword>
<dbReference type="PANTHER" id="PTHR30619">
    <property type="entry name" value="DNA INTERNALIZATION/COMPETENCE PROTEIN COMEC/REC2"/>
    <property type="match status" value="1"/>
</dbReference>
<evidence type="ECO:0000256" key="6">
    <source>
        <dbReference type="SAM" id="Phobius"/>
    </source>
</evidence>
<protein>
    <submittedName>
        <fullName evidence="9">Competence protein</fullName>
    </submittedName>
</protein>
<feature type="transmembrane region" description="Helical" evidence="6">
    <location>
        <begin position="525"/>
        <end position="542"/>
    </location>
</feature>
<dbReference type="GO" id="GO:0005886">
    <property type="term" value="C:plasma membrane"/>
    <property type="evidence" value="ECO:0007669"/>
    <property type="project" value="UniProtKB-SubCell"/>
</dbReference>
<accession>J9FLU6</accession>
<feature type="transmembrane region" description="Helical" evidence="6">
    <location>
        <begin position="496"/>
        <end position="518"/>
    </location>
</feature>
<comment type="caution">
    <text evidence="9">The sequence shown here is derived from an EMBL/GenBank/DDBJ whole genome shotgun (WGS) entry which is preliminary data.</text>
</comment>
<feature type="domain" description="DUF4131" evidence="8">
    <location>
        <begin position="47"/>
        <end position="204"/>
    </location>
</feature>
<feature type="transmembrane region" description="Helical" evidence="6">
    <location>
        <begin position="430"/>
        <end position="450"/>
    </location>
</feature>
<reference evidence="9" key="1">
    <citation type="journal article" date="2012" name="PLoS ONE">
        <title>Gene sets for utilization of primary and secondary nutrition supplies in the distal gut of endangered iberian lynx.</title>
        <authorList>
            <person name="Alcaide M."/>
            <person name="Messina E."/>
            <person name="Richter M."/>
            <person name="Bargiela R."/>
            <person name="Peplies J."/>
            <person name="Huws S.A."/>
            <person name="Newbold C.J."/>
            <person name="Golyshin P.N."/>
            <person name="Simon M.A."/>
            <person name="Lopez G."/>
            <person name="Yakimov M.M."/>
            <person name="Ferrer M."/>
        </authorList>
    </citation>
    <scope>NUCLEOTIDE SEQUENCE</scope>
</reference>
<gene>
    <name evidence="9" type="ORF">EVA_21341</name>
</gene>
<evidence type="ECO:0000256" key="2">
    <source>
        <dbReference type="ARBA" id="ARBA00022475"/>
    </source>
</evidence>
<evidence type="ECO:0000256" key="5">
    <source>
        <dbReference type="ARBA" id="ARBA00023136"/>
    </source>
</evidence>
<evidence type="ECO:0000256" key="1">
    <source>
        <dbReference type="ARBA" id="ARBA00004651"/>
    </source>
</evidence>
<feature type="transmembrane region" description="Helical" evidence="6">
    <location>
        <begin position="404"/>
        <end position="424"/>
    </location>
</feature>
<sequence>MNDFQARPLVKPYPLFRLTFFLVTGIFLSLSGCWEAVAGGNQGVLGGILLVLLLVLGGLLFLSDYRCRFLFGGLAFAFMGVLGIQLGEERMEEVRYDWPAEPAVYRATLLERPQAKPKTWLCRLRVDAYVPVDASAPEIPAKVVPVHKVVWAYVMKDSLSQPLSVGDGLLVSMRVEPLQASALPGDFDYATYLFRKGVSGTAVVFPGHWRRTGEREPLSWKQQALEGRERILSSYRAWGFRGDELAVLSALTVGYKDDLSEEVRSVYRQAGVSHILALSGMHVAILWGLLAFLLRPLDVSRVGRWLKCGLMLSVLWGFAFLVGLSASVVRAVVMCMGLMIARAASSESSSLNSLSLAAAVMLIADPFYLYDVGFQLSFLAVFSILLFEPLLSSRFSFRQPVLRYLWGVISVSLAAQLGTAPLLLHYFAHFPIYFLLANVWVAPLVCLIVYGTVLLWVTLPWGLVHEGVVEVLQLLLRGMNAGLRQLGAWPLADSGHLTLSVNLVVVCYLVLLVGWIGLVYRSRKVCIPFLLVLHVALGVWFYQTQVPSPAPGLYLSAGQVKAFPAEAAWQREGLYRYRGMTVCLVDHNRWRHRQSPHPLPVDYLYLCRGCQGSIASLQRLFRIRTVVLDASLGADRQQRYVEECRKLGLDFIALKTKGSYRIFPQIRN</sequence>
<feature type="transmembrane region" description="Helical" evidence="6">
    <location>
        <begin position="275"/>
        <end position="294"/>
    </location>
</feature>
<proteinExistence type="predicted"/>
<dbReference type="PROSITE" id="PS51257">
    <property type="entry name" value="PROKAR_LIPOPROTEIN"/>
    <property type="match status" value="1"/>
</dbReference>
<dbReference type="NCBIfam" id="TIGR00360">
    <property type="entry name" value="ComEC_N-term"/>
    <property type="match status" value="1"/>
</dbReference>
<keyword evidence="3 6" id="KW-0812">Transmembrane</keyword>
<evidence type="ECO:0000259" key="8">
    <source>
        <dbReference type="Pfam" id="PF13567"/>
    </source>
</evidence>
<feature type="domain" description="ComEC/Rec2-related protein" evidence="7">
    <location>
        <begin position="251"/>
        <end position="517"/>
    </location>
</feature>
<evidence type="ECO:0000259" key="7">
    <source>
        <dbReference type="Pfam" id="PF03772"/>
    </source>
</evidence>